<keyword evidence="1" id="KW-0472">Membrane</keyword>
<keyword evidence="1" id="KW-0812">Transmembrane</keyword>
<keyword evidence="1" id="KW-1133">Transmembrane helix</keyword>
<organism evidence="2 3">
    <name type="scientific">Gymnopilus junonius</name>
    <name type="common">Spectacular rustgill mushroom</name>
    <name type="synonym">Gymnopilus spectabilis subsp. junonius</name>
    <dbReference type="NCBI Taxonomy" id="109634"/>
    <lineage>
        <taxon>Eukaryota</taxon>
        <taxon>Fungi</taxon>
        <taxon>Dikarya</taxon>
        <taxon>Basidiomycota</taxon>
        <taxon>Agaricomycotina</taxon>
        <taxon>Agaricomycetes</taxon>
        <taxon>Agaricomycetidae</taxon>
        <taxon>Agaricales</taxon>
        <taxon>Agaricineae</taxon>
        <taxon>Hymenogastraceae</taxon>
        <taxon>Gymnopilus</taxon>
    </lineage>
</organism>
<reference evidence="2" key="1">
    <citation type="submission" date="2020-11" db="EMBL/GenBank/DDBJ databases">
        <authorList>
            <consortium name="DOE Joint Genome Institute"/>
            <person name="Ahrendt S."/>
            <person name="Riley R."/>
            <person name="Andreopoulos W."/>
            <person name="LaButti K."/>
            <person name="Pangilinan J."/>
            <person name="Ruiz-duenas F.J."/>
            <person name="Barrasa J.M."/>
            <person name="Sanchez-Garcia M."/>
            <person name="Camarero S."/>
            <person name="Miyauchi S."/>
            <person name="Serrano A."/>
            <person name="Linde D."/>
            <person name="Babiker R."/>
            <person name="Drula E."/>
            <person name="Ayuso-Fernandez I."/>
            <person name="Pacheco R."/>
            <person name="Padilla G."/>
            <person name="Ferreira P."/>
            <person name="Barriuso J."/>
            <person name="Kellner H."/>
            <person name="Castanera R."/>
            <person name="Alfaro M."/>
            <person name="Ramirez L."/>
            <person name="Pisabarro A.G."/>
            <person name="Kuo A."/>
            <person name="Tritt A."/>
            <person name="Lipzen A."/>
            <person name="He G."/>
            <person name="Yan M."/>
            <person name="Ng V."/>
            <person name="Cullen D."/>
            <person name="Martin F."/>
            <person name="Rosso M.-N."/>
            <person name="Henrissat B."/>
            <person name="Hibbett D."/>
            <person name="Martinez A.T."/>
            <person name="Grigoriev I.V."/>
        </authorList>
    </citation>
    <scope>NUCLEOTIDE SEQUENCE</scope>
    <source>
        <strain evidence="2">AH 44721</strain>
    </source>
</reference>
<evidence type="ECO:0000313" key="2">
    <source>
        <dbReference type="EMBL" id="KAF8902277.1"/>
    </source>
</evidence>
<dbReference type="AlphaFoldDB" id="A0A9P5NPV4"/>
<gene>
    <name evidence="2" type="ORF">CPB84DRAFT_1776377</name>
</gene>
<sequence>MLAVHISNSAITLSLSHYLISFFSGLNVSLCVYHHGFPSIAYVSFLSLFQFFFSFFIFFFSVYISFQGRLGVPRPWLLLSSSIYASTYCISLISSHLISFLYLLFLL</sequence>
<name>A0A9P5NPV4_GYMJU</name>
<dbReference type="Proteomes" id="UP000724874">
    <property type="component" value="Unassembled WGS sequence"/>
</dbReference>
<feature type="transmembrane region" description="Helical" evidence="1">
    <location>
        <begin position="83"/>
        <end position="105"/>
    </location>
</feature>
<feature type="transmembrane region" description="Helical" evidence="1">
    <location>
        <begin position="15"/>
        <end position="33"/>
    </location>
</feature>
<comment type="caution">
    <text evidence="2">The sequence shown here is derived from an EMBL/GenBank/DDBJ whole genome shotgun (WGS) entry which is preliminary data.</text>
</comment>
<evidence type="ECO:0000256" key="1">
    <source>
        <dbReference type="SAM" id="Phobius"/>
    </source>
</evidence>
<protein>
    <submittedName>
        <fullName evidence="2">Uncharacterized protein</fullName>
    </submittedName>
</protein>
<evidence type="ECO:0000313" key="3">
    <source>
        <dbReference type="Proteomes" id="UP000724874"/>
    </source>
</evidence>
<proteinExistence type="predicted"/>
<keyword evidence="3" id="KW-1185">Reference proteome</keyword>
<accession>A0A9P5NPV4</accession>
<dbReference type="EMBL" id="JADNYJ010000037">
    <property type="protein sequence ID" value="KAF8902277.1"/>
    <property type="molecule type" value="Genomic_DNA"/>
</dbReference>
<feature type="transmembrane region" description="Helical" evidence="1">
    <location>
        <begin position="40"/>
        <end position="63"/>
    </location>
</feature>